<gene>
    <name evidence="1" type="ORF">BHF71_05195</name>
</gene>
<dbReference type="PIRSF" id="PIRSF011576">
    <property type="entry name" value="YabP"/>
    <property type="match status" value="1"/>
</dbReference>
<dbReference type="InterPro" id="IPR022476">
    <property type="entry name" value="Spore_YabP/YqfC"/>
</dbReference>
<reference evidence="1 2" key="1">
    <citation type="submission" date="2016-09" db="EMBL/GenBank/DDBJ databases">
        <title>Draft genome sequence for the type strain of Vulcanibacillus modesticaldus BR, a strictly anaerobic, moderately thermophilic, and nitrate-reducing bacterium from deep sea-hydrothermal vents of the Mid-Atlantic Ridge.</title>
        <authorList>
            <person name="Abin C.A."/>
            <person name="Hollibaugh J.T."/>
        </authorList>
    </citation>
    <scope>NUCLEOTIDE SEQUENCE [LARGE SCALE GENOMIC DNA]</scope>
    <source>
        <strain evidence="1 2">BR</strain>
    </source>
</reference>
<dbReference type="NCBIfam" id="TIGR02892">
    <property type="entry name" value="spore_yabP"/>
    <property type="match status" value="1"/>
</dbReference>
<dbReference type="EMBL" id="MIJF01000003">
    <property type="protein sequence ID" value="OEG00301.1"/>
    <property type="molecule type" value="Genomic_DNA"/>
</dbReference>
<dbReference type="Proteomes" id="UP000243739">
    <property type="component" value="Unassembled WGS sequence"/>
</dbReference>
<proteinExistence type="predicted"/>
<dbReference type="InterPro" id="IPR038705">
    <property type="entry name" value="YabP_sf"/>
</dbReference>
<name>A0A1D2YX16_9BACI</name>
<dbReference type="STRING" id="337097.BHF71_05195"/>
<dbReference type="InterPro" id="IPR012504">
    <property type="entry name" value="Spore_YabP"/>
</dbReference>
<comment type="caution">
    <text evidence="1">The sequence shown here is derived from an EMBL/GenBank/DDBJ whole genome shotgun (WGS) entry which is preliminary data.</text>
</comment>
<dbReference type="AlphaFoldDB" id="A0A1D2YX16"/>
<dbReference type="Gene3D" id="2.60.40.2000">
    <property type="match status" value="1"/>
</dbReference>
<evidence type="ECO:0000313" key="2">
    <source>
        <dbReference type="Proteomes" id="UP000243739"/>
    </source>
</evidence>
<dbReference type="GO" id="GO:0030435">
    <property type="term" value="P:sporulation resulting in formation of a cellular spore"/>
    <property type="evidence" value="ECO:0007669"/>
    <property type="project" value="InterPro"/>
</dbReference>
<protein>
    <submittedName>
        <fullName evidence="1">Sporulation protein YabP</fullName>
    </submittedName>
</protein>
<keyword evidence="2" id="KW-1185">Reference proteome</keyword>
<dbReference type="OrthoDB" id="9795125at2"/>
<organism evidence="1 2">
    <name type="scientific">Vulcanibacillus modesticaldus</name>
    <dbReference type="NCBI Taxonomy" id="337097"/>
    <lineage>
        <taxon>Bacteria</taxon>
        <taxon>Bacillati</taxon>
        <taxon>Bacillota</taxon>
        <taxon>Bacilli</taxon>
        <taxon>Bacillales</taxon>
        <taxon>Bacillaceae</taxon>
        <taxon>Vulcanibacillus</taxon>
    </lineage>
</organism>
<accession>A0A1D2YX16</accession>
<dbReference type="Pfam" id="PF07873">
    <property type="entry name" value="YabP"/>
    <property type="match status" value="1"/>
</dbReference>
<evidence type="ECO:0000313" key="1">
    <source>
        <dbReference type="EMBL" id="OEG00301.1"/>
    </source>
</evidence>
<dbReference type="RefSeq" id="WP_069655837.1">
    <property type="nucleotide sequence ID" value="NZ_MIJF01000003.1"/>
</dbReference>
<sequence>MEERPQREHKILLLNREHLKVSGVEDVDSFDSEEFLLNTDYGYLNIRGQNLHIKNLNVSQGEVEITGLIKDISYLNDGYSTERAKGFFGRLFK</sequence>